<sequence>MDIRVVVYPLLVLAGGCCYGILSTIVKLAYAQGYTFADVVISQYFSGWMFLGVFLLILTILRRKKAVPPSQPRTPLLRRAAVLLITGAVTCSVCLFYYLSLETTLASVAVVLLFQFTWIGIILESIAERRLPSRTSVTAAVILLAGTLLAGGVLGTEITLTVIGVCAGLLCAFCYAVFIFLSGRIEPRMHPVHRSFWIVTCALFVLLCVLSPEFFTNGTVISGIWIYGAALGLFGACLPVLLYAVGTPKISTGAATILSSSELPVAIITSVIVLHEAVSWVQWLGVLCIFAGIAYPHLPALRSADNP</sequence>
<feature type="transmembrane region" description="Helical" evidence="6">
    <location>
        <begin position="41"/>
        <end position="61"/>
    </location>
</feature>
<evidence type="ECO:0000256" key="5">
    <source>
        <dbReference type="ARBA" id="ARBA00023136"/>
    </source>
</evidence>
<feature type="transmembrane region" description="Helical" evidence="6">
    <location>
        <begin position="135"/>
        <end position="154"/>
    </location>
</feature>
<comment type="subcellular location">
    <subcellularLocation>
        <location evidence="1">Cell membrane</location>
        <topology evidence="1">Multi-pass membrane protein</topology>
    </subcellularLocation>
</comment>
<dbReference type="SUPFAM" id="SSF103481">
    <property type="entry name" value="Multidrug resistance efflux transporter EmrE"/>
    <property type="match status" value="1"/>
</dbReference>
<feature type="transmembrane region" description="Helical" evidence="6">
    <location>
        <begin position="160"/>
        <end position="183"/>
    </location>
</feature>
<comment type="caution">
    <text evidence="8">The sequence shown here is derived from an EMBL/GenBank/DDBJ whole genome shotgun (WGS) entry which is preliminary data.</text>
</comment>
<keyword evidence="4 6" id="KW-1133">Transmembrane helix</keyword>
<accession>A0ABT4IK36</accession>
<dbReference type="InterPro" id="IPR037185">
    <property type="entry name" value="EmrE-like"/>
</dbReference>
<feature type="transmembrane region" description="Helical" evidence="6">
    <location>
        <begin position="81"/>
        <end position="99"/>
    </location>
</feature>
<dbReference type="PANTHER" id="PTHR42920">
    <property type="entry name" value="OS03G0707200 PROTEIN-RELATED"/>
    <property type="match status" value="1"/>
</dbReference>
<feature type="transmembrane region" description="Helical" evidence="6">
    <location>
        <begin position="252"/>
        <end position="274"/>
    </location>
</feature>
<proteinExistence type="predicted"/>
<evidence type="ECO:0000259" key="7">
    <source>
        <dbReference type="Pfam" id="PF00892"/>
    </source>
</evidence>
<keyword evidence="3 6" id="KW-0812">Transmembrane</keyword>
<feature type="transmembrane region" description="Helical" evidence="6">
    <location>
        <begin position="224"/>
        <end position="245"/>
    </location>
</feature>
<reference evidence="8" key="1">
    <citation type="submission" date="2022-12" db="EMBL/GenBank/DDBJ databases">
        <title>Isolation and characterisation of novel Methanocorpusculum spp. from native Australian herbivores indicates the genus is ancestrally host-associated.</title>
        <authorList>
            <person name="Volmer J.G."/>
            <person name="Soo R.M."/>
            <person name="Evans P.N."/>
            <person name="Hoedt E.C."/>
            <person name="Astorga Alsina A.L."/>
            <person name="Woodcroft B.J."/>
            <person name="Tyson G.W."/>
            <person name="Hugenholtz P."/>
            <person name="Morrison M."/>
        </authorList>
    </citation>
    <scope>NUCLEOTIDE SEQUENCE</scope>
    <source>
        <strain evidence="8">CW153</strain>
    </source>
</reference>
<evidence type="ECO:0000256" key="1">
    <source>
        <dbReference type="ARBA" id="ARBA00004651"/>
    </source>
</evidence>
<evidence type="ECO:0000256" key="4">
    <source>
        <dbReference type="ARBA" id="ARBA00022989"/>
    </source>
</evidence>
<gene>
    <name evidence="8" type="ORF">O0S09_02325</name>
</gene>
<feature type="transmembrane region" description="Helical" evidence="6">
    <location>
        <begin position="195"/>
        <end position="212"/>
    </location>
</feature>
<feature type="transmembrane region" description="Helical" evidence="6">
    <location>
        <begin position="280"/>
        <end position="298"/>
    </location>
</feature>
<dbReference type="EMBL" id="JAPTGC010000002">
    <property type="protein sequence ID" value="MCZ0862091.1"/>
    <property type="molecule type" value="Genomic_DNA"/>
</dbReference>
<keyword evidence="2" id="KW-1003">Cell membrane</keyword>
<feature type="transmembrane region" description="Helical" evidence="6">
    <location>
        <begin position="105"/>
        <end position="123"/>
    </location>
</feature>
<dbReference type="Gene3D" id="1.10.3730.20">
    <property type="match status" value="1"/>
</dbReference>
<evidence type="ECO:0000313" key="8">
    <source>
        <dbReference type="EMBL" id="MCZ0862091.1"/>
    </source>
</evidence>
<dbReference type="PANTHER" id="PTHR42920:SF5">
    <property type="entry name" value="EAMA DOMAIN-CONTAINING PROTEIN"/>
    <property type="match status" value="1"/>
</dbReference>
<evidence type="ECO:0000256" key="2">
    <source>
        <dbReference type="ARBA" id="ARBA00022475"/>
    </source>
</evidence>
<dbReference type="Proteomes" id="UP001141336">
    <property type="component" value="Unassembled WGS sequence"/>
</dbReference>
<organism evidence="8 9">
    <name type="scientific">Methanocorpusculum vombati</name>
    <dbReference type="NCBI Taxonomy" id="3002864"/>
    <lineage>
        <taxon>Archaea</taxon>
        <taxon>Methanobacteriati</taxon>
        <taxon>Methanobacteriota</taxon>
        <taxon>Stenosarchaea group</taxon>
        <taxon>Methanomicrobia</taxon>
        <taxon>Methanomicrobiales</taxon>
        <taxon>Methanocorpusculaceae</taxon>
        <taxon>Methanocorpusculum</taxon>
    </lineage>
</organism>
<dbReference type="InterPro" id="IPR051258">
    <property type="entry name" value="Diverse_Substrate_Transporter"/>
</dbReference>
<evidence type="ECO:0000256" key="3">
    <source>
        <dbReference type="ARBA" id="ARBA00022692"/>
    </source>
</evidence>
<keyword evidence="5 6" id="KW-0472">Membrane</keyword>
<name>A0ABT4IK36_9EURY</name>
<protein>
    <submittedName>
        <fullName evidence="8">DMT family transporter</fullName>
    </submittedName>
</protein>
<dbReference type="Pfam" id="PF00892">
    <property type="entry name" value="EamA"/>
    <property type="match status" value="1"/>
</dbReference>
<dbReference type="PROSITE" id="PS51257">
    <property type="entry name" value="PROKAR_LIPOPROTEIN"/>
    <property type="match status" value="1"/>
</dbReference>
<feature type="domain" description="EamA" evidence="7">
    <location>
        <begin position="163"/>
        <end position="294"/>
    </location>
</feature>
<feature type="transmembrane region" description="Helical" evidence="6">
    <location>
        <begin position="7"/>
        <end position="29"/>
    </location>
</feature>
<keyword evidence="9" id="KW-1185">Reference proteome</keyword>
<evidence type="ECO:0000256" key="6">
    <source>
        <dbReference type="SAM" id="Phobius"/>
    </source>
</evidence>
<dbReference type="RefSeq" id="WP_268922303.1">
    <property type="nucleotide sequence ID" value="NZ_JAPTGC010000002.1"/>
</dbReference>
<dbReference type="InterPro" id="IPR000620">
    <property type="entry name" value="EamA_dom"/>
</dbReference>
<evidence type="ECO:0000313" key="9">
    <source>
        <dbReference type="Proteomes" id="UP001141336"/>
    </source>
</evidence>